<comment type="catalytic activity">
    <reaction evidence="1">
        <text>3-hydroxy-2-methylpropanoyl-CoA + H2O = 3-hydroxy-2-methylpropanoate + CoA + H(+)</text>
        <dbReference type="Rhea" id="RHEA:20888"/>
        <dbReference type="ChEBI" id="CHEBI:11805"/>
        <dbReference type="ChEBI" id="CHEBI:15377"/>
        <dbReference type="ChEBI" id="CHEBI:15378"/>
        <dbReference type="ChEBI" id="CHEBI:57287"/>
        <dbReference type="ChEBI" id="CHEBI:57340"/>
        <dbReference type="EC" id="3.1.2.4"/>
    </reaction>
</comment>
<reference evidence="5 6" key="1">
    <citation type="journal article" date="2018" name="Sci. Rep.">
        <title>Rhizobium tumorigenes sp. nov., a novel plant tumorigenic bacterium isolated from cane gall tumors on thornless blackberry.</title>
        <authorList>
            <person name="Kuzmanovi N."/>
            <person name="Smalla K."/>
            <person name="Gronow S."/>
            <person name="PuBawska J."/>
        </authorList>
    </citation>
    <scope>NUCLEOTIDE SEQUENCE [LARGE SCALE GENOMIC DNA]</scope>
    <source>
        <strain evidence="5 6">CCBAU 85046</strain>
    </source>
</reference>
<dbReference type="Proteomes" id="UP000248925">
    <property type="component" value="Unassembled WGS sequence"/>
</dbReference>
<organism evidence="5 6">
    <name type="scientific">Rhizobium tubonense</name>
    <dbReference type="NCBI Taxonomy" id="484088"/>
    <lineage>
        <taxon>Bacteria</taxon>
        <taxon>Pseudomonadati</taxon>
        <taxon>Pseudomonadota</taxon>
        <taxon>Alphaproteobacteria</taxon>
        <taxon>Hyphomicrobiales</taxon>
        <taxon>Rhizobiaceae</taxon>
        <taxon>Rhizobium/Agrobacterium group</taxon>
        <taxon>Rhizobium</taxon>
    </lineage>
</organism>
<dbReference type="Pfam" id="PF16113">
    <property type="entry name" value="ECH_2"/>
    <property type="match status" value="1"/>
</dbReference>
<dbReference type="InterPro" id="IPR045004">
    <property type="entry name" value="ECH_dom"/>
</dbReference>
<evidence type="ECO:0000256" key="3">
    <source>
        <dbReference type="ARBA" id="ARBA00022801"/>
    </source>
</evidence>
<dbReference type="EMBL" id="PCDP01000038">
    <property type="protein sequence ID" value="PZM12035.1"/>
    <property type="molecule type" value="Genomic_DNA"/>
</dbReference>
<dbReference type="GO" id="GO:0006574">
    <property type="term" value="P:L-valine catabolic process"/>
    <property type="evidence" value="ECO:0007669"/>
    <property type="project" value="TreeGrafter"/>
</dbReference>
<evidence type="ECO:0000313" key="6">
    <source>
        <dbReference type="Proteomes" id="UP000248925"/>
    </source>
</evidence>
<evidence type="ECO:0000256" key="2">
    <source>
        <dbReference type="ARBA" id="ARBA00011915"/>
    </source>
</evidence>
<sequence length="362" mass="38787">MQTEITDEVVVGRSGSAGTIRLNRAKALNSLTLPMVRAIAKALEDFAADAEIASVVIMGEGERGFCAGGDIRALYQSGRNEGGDATAFWREEFQLNHAIAHYSKPYVALMDGITMGGGVGLSAHGSHRVVTERTRLAMPETGIGYFPDVGATWLLPRAPGETGTWMALTGLDVGAADAIHANLADHCVSSAELPELVDAIGRLPRRASAAEVNAVIAAMGREPGEARLAAHGELIDRLFAHDSVEEIVDALASEQGDFPQTTRSLIATRSPTSLKLTLRLLRAGRDSASLAECLERELGACLQILHNPDFYEGIRAAVIDKDRNPAWSPPSLAGVDDAMIDRFFISAKPPLFEKHDEKEQQP</sequence>
<dbReference type="RefSeq" id="WP_111161651.1">
    <property type="nucleotide sequence ID" value="NZ_PCDP01000038.1"/>
</dbReference>
<evidence type="ECO:0000259" key="4">
    <source>
        <dbReference type="Pfam" id="PF16113"/>
    </source>
</evidence>
<dbReference type="InterPro" id="IPR029045">
    <property type="entry name" value="ClpP/crotonase-like_dom_sf"/>
</dbReference>
<dbReference type="PANTHER" id="PTHR43176:SF3">
    <property type="entry name" value="3-HYDROXYISOBUTYRYL-COA HYDROLASE, MITOCHONDRIAL"/>
    <property type="match status" value="1"/>
</dbReference>
<protein>
    <recommendedName>
        <fullName evidence="2">3-hydroxyisobutyryl-CoA hydrolase</fullName>
        <ecNumber evidence="2">3.1.2.4</ecNumber>
    </recommendedName>
</protein>
<evidence type="ECO:0000256" key="1">
    <source>
        <dbReference type="ARBA" id="ARBA00001709"/>
    </source>
</evidence>
<gene>
    <name evidence="5" type="ORF">CPY51_18175</name>
</gene>
<dbReference type="GO" id="GO:0005829">
    <property type="term" value="C:cytosol"/>
    <property type="evidence" value="ECO:0007669"/>
    <property type="project" value="TreeGrafter"/>
</dbReference>
<dbReference type="PANTHER" id="PTHR43176">
    <property type="entry name" value="3-HYDROXYISOBUTYRYL-COA HYDROLASE-RELATED"/>
    <property type="match status" value="1"/>
</dbReference>
<dbReference type="GO" id="GO:0003860">
    <property type="term" value="F:3-hydroxyisobutyryl-CoA hydrolase activity"/>
    <property type="evidence" value="ECO:0007669"/>
    <property type="project" value="UniProtKB-EC"/>
</dbReference>
<dbReference type="AlphaFoldDB" id="A0A2W4CNS8"/>
<dbReference type="OrthoDB" id="9790967at2"/>
<dbReference type="InterPro" id="IPR032259">
    <property type="entry name" value="HIBYL-CoA-H"/>
</dbReference>
<feature type="domain" description="Enoyl-CoA hydratase/isomerase" evidence="4">
    <location>
        <begin position="18"/>
        <end position="344"/>
    </location>
</feature>
<dbReference type="SUPFAM" id="SSF52096">
    <property type="entry name" value="ClpP/crotonase"/>
    <property type="match status" value="1"/>
</dbReference>
<dbReference type="EC" id="3.1.2.4" evidence="2"/>
<dbReference type="NCBIfam" id="NF004127">
    <property type="entry name" value="PRK05617.1"/>
    <property type="match status" value="1"/>
</dbReference>
<proteinExistence type="predicted"/>
<dbReference type="Gene3D" id="3.90.226.10">
    <property type="entry name" value="2-enoyl-CoA Hydratase, Chain A, domain 1"/>
    <property type="match status" value="1"/>
</dbReference>
<keyword evidence="6" id="KW-1185">Reference proteome</keyword>
<name>A0A2W4CNS8_9HYPH</name>
<evidence type="ECO:0000313" key="5">
    <source>
        <dbReference type="EMBL" id="PZM12035.1"/>
    </source>
</evidence>
<dbReference type="CDD" id="cd06558">
    <property type="entry name" value="crotonase-like"/>
    <property type="match status" value="1"/>
</dbReference>
<accession>A0A2W4CNS8</accession>
<comment type="caution">
    <text evidence="5">The sequence shown here is derived from an EMBL/GenBank/DDBJ whole genome shotgun (WGS) entry which is preliminary data.</text>
</comment>
<keyword evidence="3 5" id="KW-0378">Hydrolase</keyword>